<dbReference type="PANTHER" id="PTHR47345:SF1">
    <property type="entry name" value="CUT9-INTERACTING PROTEIN SCN1"/>
    <property type="match status" value="1"/>
</dbReference>
<dbReference type="GO" id="GO:0016788">
    <property type="term" value="F:hydrolase activity, acting on ester bonds"/>
    <property type="evidence" value="ECO:0007669"/>
    <property type="project" value="InterPro"/>
</dbReference>
<dbReference type="PhylomeDB" id="A0A061BBW2"/>
<dbReference type="InterPro" id="IPR001130">
    <property type="entry name" value="TatD-like"/>
</dbReference>
<dbReference type="OrthoDB" id="413993at2759"/>
<reference evidence="2" key="1">
    <citation type="journal article" date="2014" name="Genome Announc.">
        <title>Genome sequence of the yeast Cyberlindnera fabianii (Hansenula fabianii).</title>
        <authorList>
            <person name="Freel K.C."/>
            <person name="Sarilar V."/>
            <person name="Neuveglise C."/>
            <person name="Devillers H."/>
            <person name="Friedrich A."/>
            <person name="Schacherer J."/>
        </authorList>
    </citation>
    <scope>NUCLEOTIDE SEQUENCE</scope>
    <source>
        <strain evidence="2">YJS4271</strain>
    </source>
</reference>
<dbReference type="GO" id="GO:0046872">
    <property type="term" value="F:metal ion binding"/>
    <property type="evidence" value="ECO:0007669"/>
    <property type="project" value="UniProtKB-KW"/>
</dbReference>
<gene>
    <name evidence="2" type="ORF">CYFA0S_32e00254g</name>
</gene>
<feature type="binding site" evidence="1">
    <location>
        <position position="134"/>
    </location>
    <ligand>
        <name>a divalent metal cation</name>
        <dbReference type="ChEBI" id="CHEBI:60240"/>
        <label>1</label>
    </ligand>
</feature>
<dbReference type="EMBL" id="LK052917">
    <property type="protein sequence ID" value="CDR47432.1"/>
    <property type="molecule type" value="Genomic_DNA"/>
</dbReference>
<keyword evidence="1" id="KW-0479">Metal-binding</keyword>
<feature type="binding site" evidence="1">
    <location>
        <position position="282"/>
    </location>
    <ligand>
        <name>a divalent metal cation</name>
        <dbReference type="ChEBI" id="CHEBI:60240"/>
        <label>1</label>
    </ligand>
</feature>
<feature type="binding site" evidence="1">
    <location>
        <position position="8"/>
    </location>
    <ligand>
        <name>a divalent metal cation</name>
        <dbReference type="ChEBI" id="CHEBI:60240"/>
        <label>1</label>
    </ligand>
</feature>
<organism evidence="2">
    <name type="scientific">Cyberlindnera fabianii</name>
    <name type="common">Yeast</name>
    <name type="synonym">Hansenula fabianii</name>
    <dbReference type="NCBI Taxonomy" id="36022"/>
    <lineage>
        <taxon>Eukaryota</taxon>
        <taxon>Fungi</taxon>
        <taxon>Dikarya</taxon>
        <taxon>Ascomycota</taxon>
        <taxon>Saccharomycotina</taxon>
        <taxon>Saccharomycetes</taxon>
        <taxon>Phaffomycetales</taxon>
        <taxon>Phaffomycetaceae</taxon>
        <taxon>Cyberlindnera</taxon>
    </lineage>
</organism>
<dbReference type="SUPFAM" id="SSF51556">
    <property type="entry name" value="Metallo-dependent hydrolases"/>
    <property type="match status" value="1"/>
</dbReference>
<proteinExistence type="predicted"/>
<dbReference type="InterPro" id="IPR032466">
    <property type="entry name" value="Metal_Hydrolase"/>
</dbReference>
<sequence>MLADAHCHVSTDFDPLKIDELTQCYSKIKDARFVVMSTNHIDYEHVHKLALKTENIIVPSFGVHPWYSHLFTLEPSGCLVDKETHYNSIFNKPITQELLSLLPIPIHLDEHLDKLISLIKQYRDTHDRSVCWGEIGLDKVFRIPNTGFFANPATRHLTESDISLTNYRISMTHQRQVFIKQLRIAIELNLPISIHNVKSSGAIHDIIKEELTPDTTSRICLHSYTGSIDTLKMFLSTFEKNKGASKFYASFSSVINGCGPKREELAQLLDCLPKDRVLSETDVTLDRFIEQGGPLGLLREIVGLLGDEDTLFRNFQDFLGESYT</sequence>
<name>A0A061BBW2_CYBFA</name>
<dbReference type="InterPro" id="IPR053044">
    <property type="entry name" value="Metallo-hydrolase/TatD-type"/>
</dbReference>
<evidence type="ECO:0000256" key="1">
    <source>
        <dbReference type="PIRSR" id="PIRSR005902-1"/>
    </source>
</evidence>
<feature type="binding site" evidence="1">
    <location>
        <position position="6"/>
    </location>
    <ligand>
        <name>a divalent metal cation</name>
        <dbReference type="ChEBI" id="CHEBI:60240"/>
        <label>1</label>
    </ligand>
</feature>
<evidence type="ECO:0000313" key="2">
    <source>
        <dbReference type="EMBL" id="CDR47432.1"/>
    </source>
</evidence>
<dbReference type="PIRSF" id="PIRSF005902">
    <property type="entry name" value="DNase_TatD"/>
    <property type="match status" value="1"/>
</dbReference>
<feature type="binding site" evidence="1">
    <location>
        <position position="195"/>
    </location>
    <ligand>
        <name>a divalent metal cation</name>
        <dbReference type="ChEBI" id="CHEBI:60240"/>
        <label>2</label>
    </ligand>
</feature>
<dbReference type="Gene3D" id="3.20.20.140">
    <property type="entry name" value="Metal-dependent hydrolases"/>
    <property type="match status" value="1"/>
</dbReference>
<dbReference type="Pfam" id="PF01026">
    <property type="entry name" value="TatD_DNase"/>
    <property type="match status" value="1"/>
</dbReference>
<accession>A0A061BBW2</accession>
<dbReference type="AlphaFoldDB" id="A0A061BBW2"/>
<feature type="binding site" evidence="1">
    <location>
        <position position="222"/>
    </location>
    <ligand>
        <name>a divalent metal cation</name>
        <dbReference type="ChEBI" id="CHEBI:60240"/>
        <label>2</label>
    </ligand>
</feature>
<protein>
    <submittedName>
        <fullName evidence="2">CYFA0S32e00254g1_1</fullName>
    </submittedName>
</protein>
<dbReference type="PANTHER" id="PTHR47345">
    <property type="entry name" value="CUT9-INTERACTING PROTEIN SCN1"/>
    <property type="match status" value="1"/>
</dbReference>